<evidence type="ECO:0000259" key="1">
    <source>
        <dbReference type="Pfam" id="PF12706"/>
    </source>
</evidence>
<dbReference type="Gene3D" id="3.60.15.10">
    <property type="entry name" value="Ribonuclease Z/Hydroxyacylglutathione hydrolase-like"/>
    <property type="match status" value="1"/>
</dbReference>
<dbReference type="Proteomes" id="UP000704762">
    <property type="component" value="Unassembled WGS sequence"/>
</dbReference>
<reference evidence="2 3" key="1">
    <citation type="submission" date="2021-01" db="EMBL/GenBank/DDBJ databases">
        <title>Sequencing the genomes of 1000 actinobacteria strains.</title>
        <authorList>
            <person name="Klenk H.-P."/>
        </authorList>
    </citation>
    <scope>NUCLEOTIDE SEQUENCE [LARGE SCALE GENOMIC DNA]</scope>
    <source>
        <strain evidence="2 3">DSM 18662</strain>
    </source>
</reference>
<dbReference type="EMBL" id="JAFBCF010000001">
    <property type="protein sequence ID" value="MBM7799814.1"/>
    <property type="molecule type" value="Genomic_DNA"/>
</dbReference>
<name>A0ABS2RLC5_9ACTN</name>
<dbReference type="SUPFAM" id="SSF56281">
    <property type="entry name" value="Metallo-hydrolase/oxidoreductase"/>
    <property type="match status" value="1"/>
</dbReference>
<dbReference type="Pfam" id="PF12706">
    <property type="entry name" value="Lactamase_B_2"/>
    <property type="match status" value="1"/>
</dbReference>
<proteinExistence type="predicted"/>
<keyword evidence="3" id="KW-1185">Reference proteome</keyword>
<evidence type="ECO:0000313" key="3">
    <source>
        <dbReference type="Proteomes" id="UP000704762"/>
    </source>
</evidence>
<dbReference type="RefSeq" id="WP_204918811.1">
    <property type="nucleotide sequence ID" value="NZ_BAAAQP010000003.1"/>
</dbReference>
<gene>
    <name evidence="2" type="ORF">JOE57_002735</name>
</gene>
<comment type="caution">
    <text evidence="2">The sequence shown here is derived from an EMBL/GenBank/DDBJ whole genome shotgun (WGS) entry which is preliminary data.</text>
</comment>
<organism evidence="2 3">
    <name type="scientific">Microlunatus panaciterrae</name>
    <dbReference type="NCBI Taxonomy" id="400768"/>
    <lineage>
        <taxon>Bacteria</taxon>
        <taxon>Bacillati</taxon>
        <taxon>Actinomycetota</taxon>
        <taxon>Actinomycetes</taxon>
        <taxon>Propionibacteriales</taxon>
        <taxon>Propionibacteriaceae</taxon>
        <taxon>Microlunatus</taxon>
    </lineage>
</organism>
<feature type="domain" description="Metallo-beta-lactamase" evidence="1">
    <location>
        <begin position="38"/>
        <end position="230"/>
    </location>
</feature>
<accession>A0ABS2RLC5</accession>
<dbReference type="PANTHER" id="PTHR46018">
    <property type="entry name" value="ZINC PHOSPHODIESTERASE ELAC PROTEIN 1"/>
    <property type="match status" value="1"/>
</dbReference>
<protein>
    <submittedName>
        <fullName evidence="2">Ribonuclease BN (tRNA processing enzyme)</fullName>
    </submittedName>
</protein>
<sequence length="270" mass="28634">MELTIVGCSGSMSGPESPASCYLVQAPYQGRTFTLVLDLGPGAAGALYRYLDPRQVDAIALSHLHPDHCLDLCAFYVAARYSSTAPWPPASVYGPDGTPGRLTRAYDVPSVDGAASEAGPGIGGYFRYQVWLPEQRIGPFIVRTVRVAHPVEAYAIRVEEAVPGGGSLVFSGDTGPCQTLVELSRDVDLLLCESAFLDGDDLPTGLHLCGRQAAEHAEAAGASVLLLTHIPPWNDPEQVLKEAQPHFAGSVQLAEVGARWTIGEPQAALQ</sequence>
<dbReference type="InterPro" id="IPR036866">
    <property type="entry name" value="RibonucZ/Hydroxyglut_hydro"/>
</dbReference>
<dbReference type="CDD" id="cd07716">
    <property type="entry name" value="RNaseZ_short-form-like_MBL-fold"/>
    <property type="match status" value="1"/>
</dbReference>
<dbReference type="PANTHER" id="PTHR46018:SF4">
    <property type="entry name" value="METALLO-HYDROLASE YHFI-RELATED"/>
    <property type="match status" value="1"/>
</dbReference>
<evidence type="ECO:0000313" key="2">
    <source>
        <dbReference type="EMBL" id="MBM7799814.1"/>
    </source>
</evidence>
<dbReference type="InterPro" id="IPR001279">
    <property type="entry name" value="Metallo-B-lactamas"/>
</dbReference>